<accession>A0A2T1LT53</accession>
<keyword evidence="3" id="KW-1185">Reference proteome</keyword>
<organism evidence="2 3">
    <name type="scientific">Aphanothece hegewaldii CCALA 016</name>
    <dbReference type="NCBI Taxonomy" id="2107694"/>
    <lineage>
        <taxon>Bacteria</taxon>
        <taxon>Bacillati</taxon>
        <taxon>Cyanobacteriota</taxon>
        <taxon>Cyanophyceae</taxon>
        <taxon>Oscillatoriophycideae</taxon>
        <taxon>Chroococcales</taxon>
        <taxon>Aphanothecaceae</taxon>
        <taxon>Aphanothece</taxon>
    </lineage>
</organism>
<dbReference type="Proteomes" id="UP000239001">
    <property type="component" value="Unassembled WGS sequence"/>
</dbReference>
<feature type="transmembrane region" description="Helical" evidence="1">
    <location>
        <begin position="157"/>
        <end position="174"/>
    </location>
</feature>
<gene>
    <name evidence="2" type="ORF">C7H19_20260</name>
</gene>
<feature type="transmembrane region" description="Helical" evidence="1">
    <location>
        <begin position="186"/>
        <end position="209"/>
    </location>
</feature>
<keyword evidence="1" id="KW-0472">Membrane</keyword>
<sequence>MESRWGGLLIDIFRPPVFVQLMARSLQIASFHVAFFSEQPIYLKLLFLYLATWVPVPGTNRFCRRELLGRWGQIGLYYLAFQVLQYDFVSSVNLPVLALSAYSLLPFRLSSILVCVNLSHLALSEANRLRAKNQLPMLAVGCFLVQIPHFFGVKDAIIEILAVMLFLLAFTLYLEKLQKNLPLSDFLSHFLMLAYYLIPALAAIIFSSYV</sequence>
<dbReference type="EMBL" id="PXOH01000031">
    <property type="protein sequence ID" value="PSF33334.1"/>
    <property type="molecule type" value="Genomic_DNA"/>
</dbReference>
<feature type="transmembrane region" description="Helical" evidence="1">
    <location>
        <begin position="75"/>
        <end position="99"/>
    </location>
</feature>
<reference evidence="2 3" key="2">
    <citation type="submission" date="2018-03" db="EMBL/GenBank/DDBJ databases">
        <authorList>
            <person name="Keele B.F."/>
        </authorList>
    </citation>
    <scope>NUCLEOTIDE SEQUENCE [LARGE SCALE GENOMIC DNA]</scope>
    <source>
        <strain evidence="2 3">CCALA 016</strain>
    </source>
</reference>
<feature type="transmembrane region" description="Helical" evidence="1">
    <location>
        <begin position="105"/>
        <end position="123"/>
    </location>
</feature>
<reference evidence="2 3" key="1">
    <citation type="submission" date="2018-03" db="EMBL/GenBank/DDBJ databases">
        <title>The ancient ancestry and fast evolution of plastids.</title>
        <authorList>
            <person name="Moore K.R."/>
            <person name="Magnabosco C."/>
            <person name="Momper L."/>
            <person name="Gold D.A."/>
            <person name="Bosak T."/>
            <person name="Fournier G.P."/>
        </authorList>
    </citation>
    <scope>NUCLEOTIDE SEQUENCE [LARGE SCALE GENOMIC DNA]</scope>
    <source>
        <strain evidence="2 3">CCALA 016</strain>
    </source>
</reference>
<evidence type="ECO:0000313" key="2">
    <source>
        <dbReference type="EMBL" id="PSF33334.1"/>
    </source>
</evidence>
<dbReference type="RefSeq" id="WP_106458737.1">
    <property type="nucleotide sequence ID" value="NZ_PXOH01000031.1"/>
</dbReference>
<name>A0A2T1LT53_9CHRO</name>
<keyword evidence="1" id="KW-0812">Transmembrane</keyword>
<feature type="transmembrane region" description="Helical" evidence="1">
    <location>
        <begin position="135"/>
        <end position="151"/>
    </location>
</feature>
<evidence type="ECO:0000256" key="1">
    <source>
        <dbReference type="SAM" id="Phobius"/>
    </source>
</evidence>
<keyword evidence="1" id="KW-1133">Transmembrane helix</keyword>
<comment type="caution">
    <text evidence="2">The sequence shown here is derived from an EMBL/GenBank/DDBJ whole genome shotgun (WGS) entry which is preliminary data.</text>
</comment>
<dbReference type="AlphaFoldDB" id="A0A2T1LT53"/>
<protein>
    <submittedName>
        <fullName evidence="2">Uncharacterized protein</fullName>
    </submittedName>
</protein>
<proteinExistence type="predicted"/>
<evidence type="ECO:0000313" key="3">
    <source>
        <dbReference type="Proteomes" id="UP000239001"/>
    </source>
</evidence>